<keyword evidence="4" id="KW-0539">Nucleus</keyword>
<evidence type="ECO:0000313" key="8">
    <source>
        <dbReference type="EMBL" id="CAF0804812.1"/>
    </source>
</evidence>
<feature type="compositionally biased region" description="Basic and acidic residues" evidence="5">
    <location>
        <begin position="189"/>
        <end position="202"/>
    </location>
</feature>
<dbReference type="GO" id="GO:0005634">
    <property type="term" value="C:nucleus"/>
    <property type="evidence" value="ECO:0007669"/>
    <property type="project" value="UniProtKB-SubCell"/>
</dbReference>
<dbReference type="AlphaFoldDB" id="A0A813T655"/>
<keyword evidence="3" id="KW-0804">Transcription</keyword>
<evidence type="ECO:0000259" key="6">
    <source>
        <dbReference type="Pfam" id="PF09734"/>
    </source>
</evidence>
<dbReference type="Proteomes" id="UP000681722">
    <property type="component" value="Unassembled WGS sequence"/>
</dbReference>
<dbReference type="GO" id="GO:0000127">
    <property type="term" value="C:transcription factor TFIIIC complex"/>
    <property type="evidence" value="ECO:0007669"/>
    <property type="project" value="InterPro"/>
</dbReference>
<dbReference type="Pfam" id="PF09734">
    <property type="entry name" value="Tau95"/>
    <property type="match status" value="1"/>
</dbReference>
<name>A0A813T655_9BILA</name>
<dbReference type="InterPro" id="IPR040454">
    <property type="entry name" value="TF_IIIC_Tfc1/Sfc1"/>
</dbReference>
<evidence type="ECO:0000313" key="10">
    <source>
        <dbReference type="Proteomes" id="UP000663829"/>
    </source>
</evidence>
<comment type="subcellular location">
    <subcellularLocation>
        <location evidence="1">Nucleus</location>
    </subcellularLocation>
</comment>
<reference evidence="8" key="1">
    <citation type="submission" date="2021-02" db="EMBL/GenBank/DDBJ databases">
        <authorList>
            <person name="Nowell W R."/>
        </authorList>
    </citation>
    <scope>NUCLEOTIDE SEQUENCE</scope>
</reference>
<dbReference type="Gene3D" id="3.30.200.160">
    <property type="entry name" value="TFIIIC, subcomplex tauA, subunit Sfc1, barrel domain"/>
    <property type="match status" value="1"/>
</dbReference>
<comment type="caution">
    <text evidence="8">The sequence shown here is derived from an EMBL/GenBank/DDBJ whole genome shotgun (WGS) entry which is preliminary data.</text>
</comment>
<dbReference type="InterPro" id="IPR019136">
    <property type="entry name" value="TF_IIIC_su-5_HTH"/>
</dbReference>
<sequence length="403" mass="46981">MNISVCSLQPVYTVQHPCNVKNSERAIETLGGQSRIIDVFQHSTSQLTCSFTPTNIYERSLRSERRKITGLLIRVKRKKSKKSITSVEVVGVLDTKFTFDTLADFQYLPMTRKQQTADDSAPEYESFLKRITLTRQCLEKENLEKPCPLMCIPAIFSRFFEPTDYAFRPEPKTRRRIITTTNKYPNHANKSDDMATKSDKEKDDTVASKLTKPIARTSCAHHVYFDTEQVPTASKSISAPYTKAEHNTIERLRRLFDQRPIWTRASLLYNLRVTEVVLKRIIHHVAYFCCNGPWNRCWVKYGYDPRTDSKSKIYQIVDYRVRSILDPEKKVVQSRTNRAYHRSSLIPNHILRSFTQNSREYLEETFVFKRTSLPLARSIHYQLCDIQLDDVQKMIHSNDGQFA</sequence>
<evidence type="ECO:0000256" key="1">
    <source>
        <dbReference type="ARBA" id="ARBA00004123"/>
    </source>
</evidence>
<dbReference type="InterPro" id="IPR041499">
    <property type="entry name" value="Tfc1/Sfc1_N"/>
</dbReference>
<dbReference type="PANTHER" id="PTHR13230">
    <property type="entry name" value="GENERAL TRANSCRIPTION FACTOR IIIC, POLYPEPTIDE 5"/>
    <property type="match status" value="1"/>
</dbReference>
<evidence type="ECO:0000313" key="9">
    <source>
        <dbReference type="EMBL" id="CAF3590352.1"/>
    </source>
</evidence>
<dbReference type="Proteomes" id="UP000663829">
    <property type="component" value="Unassembled WGS sequence"/>
</dbReference>
<evidence type="ECO:0000256" key="5">
    <source>
        <dbReference type="SAM" id="MobiDB-lite"/>
    </source>
</evidence>
<dbReference type="PANTHER" id="PTHR13230:SF5">
    <property type="entry name" value="GENERAL TRANSCRIPTION FACTOR 3C POLYPEPTIDE 5"/>
    <property type="match status" value="1"/>
</dbReference>
<feature type="domain" description="Transcription factor IIIC subunit Tfc1/Sfc1 triple barrel" evidence="7">
    <location>
        <begin position="13"/>
        <end position="108"/>
    </location>
</feature>
<feature type="region of interest" description="Disordered" evidence="5">
    <location>
        <begin position="183"/>
        <end position="202"/>
    </location>
</feature>
<keyword evidence="10" id="KW-1185">Reference proteome</keyword>
<organism evidence="8 10">
    <name type="scientific">Didymodactylos carnosus</name>
    <dbReference type="NCBI Taxonomy" id="1234261"/>
    <lineage>
        <taxon>Eukaryota</taxon>
        <taxon>Metazoa</taxon>
        <taxon>Spiralia</taxon>
        <taxon>Gnathifera</taxon>
        <taxon>Rotifera</taxon>
        <taxon>Eurotatoria</taxon>
        <taxon>Bdelloidea</taxon>
        <taxon>Philodinida</taxon>
        <taxon>Philodinidae</taxon>
        <taxon>Didymodactylos</taxon>
    </lineage>
</organism>
<evidence type="ECO:0000256" key="2">
    <source>
        <dbReference type="ARBA" id="ARBA00023125"/>
    </source>
</evidence>
<proteinExistence type="predicted"/>
<keyword evidence="2" id="KW-0238">DNA-binding</keyword>
<dbReference type="OrthoDB" id="5598268at2759"/>
<dbReference type="Pfam" id="PF17682">
    <property type="entry name" value="Tau95_N"/>
    <property type="match status" value="1"/>
</dbReference>
<dbReference type="InterPro" id="IPR042536">
    <property type="entry name" value="TFIIIC_tauA_Sfc1"/>
</dbReference>
<evidence type="ECO:0000256" key="3">
    <source>
        <dbReference type="ARBA" id="ARBA00023163"/>
    </source>
</evidence>
<protein>
    <recommendedName>
        <fullName evidence="11">Transcription factor IIIC subunit 5 HTH domain-containing protein</fullName>
    </recommendedName>
</protein>
<accession>A0A813T655</accession>
<gene>
    <name evidence="8" type="ORF">GPM918_LOCUS3715</name>
    <name evidence="9" type="ORF">SRO942_LOCUS3726</name>
</gene>
<dbReference type="GO" id="GO:0006384">
    <property type="term" value="P:transcription initiation at RNA polymerase III promoter"/>
    <property type="evidence" value="ECO:0007669"/>
    <property type="project" value="InterPro"/>
</dbReference>
<dbReference type="GO" id="GO:0001003">
    <property type="term" value="F:RNA polymerase III type 2 promoter sequence-specific DNA binding"/>
    <property type="evidence" value="ECO:0007669"/>
    <property type="project" value="TreeGrafter"/>
</dbReference>
<dbReference type="EMBL" id="CAJOBC010000470">
    <property type="protein sequence ID" value="CAF3590352.1"/>
    <property type="molecule type" value="Genomic_DNA"/>
</dbReference>
<dbReference type="EMBL" id="CAJNOQ010000467">
    <property type="protein sequence ID" value="CAF0804812.1"/>
    <property type="molecule type" value="Genomic_DNA"/>
</dbReference>
<feature type="domain" description="Transcription factor IIIC subunit 5 HTH" evidence="6">
    <location>
        <begin position="151"/>
        <end position="320"/>
    </location>
</feature>
<evidence type="ECO:0000259" key="7">
    <source>
        <dbReference type="Pfam" id="PF17682"/>
    </source>
</evidence>
<evidence type="ECO:0008006" key="11">
    <source>
        <dbReference type="Google" id="ProtNLM"/>
    </source>
</evidence>
<evidence type="ECO:0000256" key="4">
    <source>
        <dbReference type="ARBA" id="ARBA00023242"/>
    </source>
</evidence>
<dbReference type="GO" id="GO:0001002">
    <property type="term" value="F:RNA polymerase III type 1 promoter sequence-specific DNA binding"/>
    <property type="evidence" value="ECO:0007669"/>
    <property type="project" value="TreeGrafter"/>
</dbReference>